<keyword evidence="3 8" id="KW-0436">Ligase</keyword>
<comment type="function">
    <text evidence="8">Ligates lysine onto the cytidine present at position 34 of the AUA codon-specific tRNA(Ile) that contains the anticodon CAU, in an ATP-dependent manner. Cytidine is converted to lysidine, thus changing the amino acid specificity of the tRNA from methionine to isoleucine.</text>
</comment>
<keyword evidence="4 8" id="KW-0819">tRNA processing</keyword>
<dbReference type="CDD" id="cd01992">
    <property type="entry name" value="TilS_N"/>
    <property type="match status" value="1"/>
</dbReference>
<dbReference type="SMART" id="SM00977">
    <property type="entry name" value="TilS_C"/>
    <property type="match status" value="1"/>
</dbReference>
<dbReference type="GO" id="GO:0032267">
    <property type="term" value="F:tRNA(Ile)-lysidine synthase activity"/>
    <property type="evidence" value="ECO:0007669"/>
    <property type="project" value="UniProtKB-EC"/>
</dbReference>
<keyword evidence="11" id="KW-1185">Reference proteome</keyword>
<reference evidence="10 11" key="1">
    <citation type="submission" date="2021-12" db="EMBL/GenBank/DDBJ databases">
        <title>Genome seq of p7.</title>
        <authorList>
            <person name="Seo T."/>
        </authorList>
    </citation>
    <scope>NUCLEOTIDE SEQUENCE [LARGE SCALE GENOMIC DNA]</scope>
    <source>
        <strain evidence="10 11">P7</strain>
    </source>
</reference>
<evidence type="ECO:0000256" key="5">
    <source>
        <dbReference type="ARBA" id="ARBA00022741"/>
    </source>
</evidence>
<dbReference type="SUPFAM" id="SSF82829">
    <property type="entry name" value="MesJ substrate recognition domain-like"/>
    <property type="match status" value="1"/>
</dbReference>
<dbReference type="InterPro" id="IPR012796">
    <property type="entry name" value="Lysidine-tRNA-synth_C"/>
</dbReference>
<dbReference type="InterPro" id="IPR015262">
    <property type="entry name" value="tRNA_Ile_lys_synt_subst-bd"/>
</dbReference>
<comment type="similarity">
    <text evidence="8">Belongs to the tRNA(Ile)-lysidine synthase family.</text>
</comment>
<dbReference type="Pfam" id="PF09179">
    <property type="entry name" value="TilS"/>
    <property type="match status" value="1"/>
</dbReference>
<evidence type="ECO:0000256" key="2">
    <source>
        <dbReference type="ARBA" id="ARBA00022490"/>
    </source>
</evidence>
<protein>
    <recommendedName>
        <fullName evidence="8">tRNA(Ile)-lysidine synthase</fullName>
        <ecNumber evidence="8">6.3.4.19</ecNumber>
    </recommendedName>
    <alternativeName>
        <fullName evidence="8">tRNA(Ile)-2-lysyl-cytidine synthase</fullName>
    </alternativeName>
    <alternativeName>
        <fullName evidence="8">tRNA(Ile)-lysidine synthetase</fullName>
    </alternativeName>
</protein>
<dbReference type="PANTHER" id="PTHR43033">
    <property type="entry name" value="TRNA(ILE)-LYSIDINE SYNTHASE-RELATED"/>
    <property type="match status" value="1"/>
</dbReference>
<dbReference type="EC" id="6.3.4.19" evidence="8"/>
<dbReference type="Gene3D" id="3.40.50.620">
    <property type="entry name" value="HUPs"/>
    <property type="match status" value="1"/>
</dbReference>
<comment type="catalytic activity">
    <reaction evidence="7 8">
        <text>cytidine(34) in tRNA(Ile2) + L-lysine + ATP = lysidine(34) in tRNA(Ile2) + AMP + diphosphate + H(+)</text>
        <dbReference type="Rhea" id="RHEA:43744"/>
        <dbReference type="Rhea" id="RHEA-COMP:10625"/>
        <dbReference type="Rhea" id="RHEA-COMP:10670"/>
        <dbReference type="ChEBI" id="CHEBI:15378"/>
        <dbReference type="ChEBI" id="CHEBI:30616"/>
        <dbReference type="ChEBI" id="CHEBI:32551"/>
        <dbReference type="ChEBI" id="CHEBI:33019"/>
        <dbReference type="ChEBI" id="CHEBI:82748"/>
        <dbReference type="ChEBI" id="CHEBI:83665"/>
        <dbReference type="ChEBI" id="CHEBI:456215"/>
        <dbReference type="EC" id="6.3.4.19"/>
    </reaction>
</comment>
<comment type="caution">
    <text evidence="10">The sequence shown here is derived from an EMBL/GenBank/DDBJ whole genome shotgun (WGS) entry which is preliminary data.</text>
</comment>
<keyword evidence="2 8" id="KW-0963">Cytoplasm</keyword>
<comment type="subcellular location">
    <subcellularLocation>
        <location evidence="1 8">Cytoplasm</location>
    </subcellularLocation>
</comment>
<evidence type="ECO:0000256" key="3">
    <source>
        <dbReference type="ARBA" id="ARBA00022598"/>
    </source>
</evidence>
<dbReference type="SUPFAM" id="SSF52402">
    <property type="entry name" value="Adenine nucleotide alpha hydrolases-like"/>
    <property type="match status" value="1"/>
</dbReference>
<name>A0ABS8X869_9BURK</name>
<keyword evidence="6 8" id="KW-0067">ATP-binding</keyword>
<evidence type="ECO:0000256" key="6">
    <source>
        <dbReference type="ARBA" id="ARBA00022840"/>
    </source>
</evidence>
<gene>
    <name evidence="8 10" type="primary">tilS</name>
    <name evidence="10" type="ORF">LXT12_06385</name>
</gene>
<dbReference type="Pfam" id="PF11734">
    <property type="entry name" value="TilS_C"/>
    <property type="match status" value="1"/>
</dbReference>
<dbReference type="SUPFAM" id="SSF56037">
    <property type="entry name" value="PheT/TilS domain"/>
    <property type="match status" value="1"/>
</dbReference>
<feature type="domain" description="Lysidine-tRNA(Ile) synthetase C-terminal" evidence="9">
    <location>
        <begin position="345"/>
        <end position="418"/>
    </location>
</feature>
<evidence type="ECO:0000313" key="11">
    <source>
        <dbReference type="Proteomes" id="UP001201463"/>
    </source>
</evidence>
<dbReference type="InterPro" id="IPR012795">
    <property type="entry name" value="tRNA_Ile_lys_synt_N"/>
</dbReference>
<dbReference type="HAMAP" id="MF_01161">
    <property type="entry name" value="tRNA_Ile_lys_synt"/>
    <property type="match status" value="1"/>
</dbReference>
<comment type="domain">
    <text evidence="8">The N-terminal region contains the highly conserved SGGXDS motif, predicted to be a P-loop motif involved in ATP binding.</text>
</comment>
<dbReference type="InterPro" id="IPR014729">
    <property type="entry name" value="Rossmann-like_a/b/a_fold"/>
</dbReference>
<evidence type="ECO:0000256" key="7">
    <source>
        <dbReference type="ARBA" id="ARBA00048539"/>
    </source>
</evidence>
<organism evidence="10 11">
    <name type="scientific">Pelomonas caseinilytica</name>
    <dbReference type="NCBI Taxonomy" id="2906763"/>
    <lineage>
        <taxon>Bacteria</taxon>
        <taxon>Pseudomonadati</taxon>
        <taxon>Pseudomonadota</taxon>
        <taxon>Betaproteobacteria</taxon>
        <taxon>Burkholderiales</taxon>
        <taxon>Sphaerotilaceae</taxon>
        <taxon>Roseateles</taxon>
    </lineage>
</organism>
<dbReference type="RefSeq" id="WP_233390558.1">
    <property type="nucleotide sequence ID" value="NZ_JAJTWT010000002.1"/>
</dbReference>
<dbReference type="PANTHER" id="PTHR43033:SF1">
    <property type="entry name" value="TRNA(ILE)-LYSIDINE SYNTHASE-RELATED"/>
    <property type="match status" value="1"/>
</dbReference>
<evidence type="ECO:0000256" key="4">
    <source>
        <dbReference type="ARBA" id="ARBA00022694"/>
    </source>
</evidence>
<dbReference type="NCBIfam" id="TIGR02432">
    <property type="entry name" value="lysidine_TilS_N"/>
    <property type="match status" value="1"/>
</dbReference>
<evidence type="ECO:0000313" key="10">
    <source>
        <dbReference type="EMBL" id="MCE4536874.1"/>
    </source>
</evidence>
<evidence type="ECO:0000259" key="9">
    <source>
        <dbReference type="SMART" id="SM00977"/>
    </source>
</evidence>
<accession>A0ABS8X869</accession>
<dbReference type="InterPro" id="IPR012094">
    <property type="entry name" value="tRNA_Ile_lys_synt"/>
</dbReference>
<dbReference type="InterPro" id="IPR011063">
    <property type="entry name" value="TilS/TtcA_N"/>
</dbReference>
<dbReference type="Gene3D" id="1.20.59.20">
    <property type="match status" value="1"/>
</dbReference>
<keyword evidence="5 8" id="KW-0547">Nucleotide-binding</keyword>
<dbReference type="Pfam" id="PF01171">
    <property type="entry name" value="ATP_bind_3"/>
    <property type="match status" value="1"/>
</dbReference>
<evidence type="ECO:0000256" key="1">
    <source>
        <dbReference type="ARBA" id="ARBA00004496"/>
    </source>
</evidence>
<feature type="binding site" evidence="8">
    <location>
        <begin position="18"/>
        <end position="23"/>
    </location>
    <ligand>
        <name>ATP</name>
        <dbReference type="ChEBI" id="CHEBI:30616"/>
    </ligand>
</feature>
<dbReference type="EMBL" id="JAJTWT010000002">
    <property type="protein sequence ID" value="MCE4536874.1"/>
    <property type="molecule type" value="Genomic_DNA"/>
</dbReference>
<evidence type="ECO:0000256" key="8">
    <source>
        <dbReference type="HAMAP-Rule" id="MF_01161"/>
    </source>
</evidence>
<proteinExistence type="inferred from homology"/>
<sequence>MAASATPRTGDVVTVAFSGGLDSTALLHAAVRAAAGRQRVVALHVHHGLQPQADDWAAHCEQVAASLGAGFACTRLSGAPQRGDSVEAWARAGRHRALHDMTVAAGADLLLLAHHRRDQAETFLLQALRGAGPAGLAGMPRQQWRDGVCWARPWLDRPREAIQAYAEQQGLRWIEDPSNADPRFARNRLRQTFWPAFPGGETGLAQAARWAREAHELAAEIAQVDLAVLASPERLDLAALSRLSPARASNALRAWLSTHTTPPASLIERLLSEWHAGATASWPAPGGMCHAYRDGLHWSAEVVATPAARPVDLSVPGLHRQPDWQGAWVVEPGAPGIAAERLAQLTQQGRAGGEQFQWAPGSVPRSLKKACQAAGLPPWRRAGPLLFDVDGRLLAVAGLGMDARAFARQDEPQLSVRWLDDSALPQSEGEGGGPA</sequence>
<dbReference type="Proteomes" id="UP001201463">
    <property type="component" value="Unassembled WGS sequence"/>
</dbReference>